<evidence type="ECO:0000256" key="1">
    <source>
        <dbReference type="ARBA" id="ARBA00004651"/>
    </source>
</evidence>
<reference evidence="9" key="1">
    <citation type="submission" date="2017-02" db="EMBL/GenBank/DDBJ databases">
        <title>Comparative genomics and description of representatives of a novel lineage of planctomycetes thriving in anoxic sediments.</title>
        <authorList>
            <person name="Spring S."/>
            <person name="Bunk B."/>
            <person name="Sproer C."/>
        </authorList>
    </citation>
    <scope>NUCLEOTIDE SEQUENCE [LARGE SCALE GENOMIC DNA]</scope>
    <source>
        <strain evidence="9">ST-NAGAB-D1</strain>
    </source>
</reference>
<keyword evidence="5 6" id="KW-0472">Membrane</keyword>
<evidence type="ECO:0000256" key="2">
    <source>
        <dbReference type="ARBA" id="ARBA00022475"/>
    </source>
</evidence>
<dbReference type="AlphaFoldDB" id="A0A1U9NGZ6"/>
<evidence type="ECO:0000256" key="5">
    <source>
        <dbReference type="ARBA" id="ARBA00023136"/>
    </source>
</evidence>
<dbReference type="RefSeq" id="WP_146659242.1">
    <property type="nucleotide sequence ID" value="NZ_CP019791.1"/>
</dbReference>
<organism evidence="8 9">
    <name type="scientific">Anaerohalosphaera lusitana</name>
    <dbReference type="NCBI Taxonomy" id="1936003"/>
    <lineage>
        <taxon>Bacteria</taxon>
        <taxon>Pseudomonadati</taxon>
        <taxon>Planctomycetota</taxon>
        <taxon>Phycisphaerae</taxon>
        <taxon>Sedimentisphaerales</taxon>
        <taxon>Anaerohalosphaeraceae</taxon>
        <taxon>Anaerohalosphaera</taxon>
    </lineage>
</organism>
<proteinExistence type="predicted"/>
<sequence length="75" mass="8307">MITPGIGGILVLLFIMFGLGLTVLWVWMLVEAATKEPSEGNDKIVWVLVIVLAGWIGALIYLLARRPERIRKFGA</sequence>
<evidence type="ECO:0000313" key="9">
    <source>
        <dbReference type="Proteomes" id="UP000189674"/>
    </source>
</evidence>
<dbReference type="KEGG" id="alus:STSP2_00345"/>
<dbReference type="InterPro" id="IPR027379">
    <property type="entry name" value="CLS_N"/>
</dbReference>
<dbReference type="OrthoDB" id="291293at2"/>
<dbReference type="STRING" id="1936003.STSP2_00345"/>
<name>A0A1U9NGZ6_9BACT</name>
<evidence type="ECO:0000259" key="7">
    <source>
        <dbReference type="Pfam" id="PF13396"/>
    </source>
</evidence>
<keyword evidence="3 6" id="KW-0812">Transmembrane</keyword>
<dbReference type="GO" id="GO:0005886">
    <property type="term" value="C:plasma membrane"/>
    <property type="evidence" value="ECO:0007669"/>
    <property type="project" value="UniProtKB-SubCell"/>
</dbReference>
<evidence type="ECO:0000256" key="4">
    <source>
        <dbReference type="ARBA" id="ARBA00022989"/>
    </source>
</evidence>
<protein>
    <recommendedName>
        <fullName evidence="7">Cardiolipin synthase N-terminal domain-containing protein</fullName>
    </recommendedName>
</protein>
<keyword evidence="9" id="KW-1185">Reference proteome</keyword>
<keyword evidence="2" id="KW-1003">Cell membrane</keyword>
<dbReference type="Pfam" id="PF13396">
    <property type="entry name" value="PLDc_N"/>
    <property type="match status" value="1"/>
</dbReference>
<dbReference type="EMBL" id="CP019791">
    <property type="protein sequence ID" value="AQT67202.1"/>
    <property type="molecule type" value="Genomic_DNA"/>
</dbReference>
<feature type="domain" description="Cardiolipin synthase N-terminal" evidence="7">
    <location>
        <begin position="23"/>
        <end position="66"/>
    </location>
</feature>
<evidence type="ECO:0000256" key="3">
    <source>
        <dbReference type="ARBA" id="ARBA00022692"/>
    </source>
</evidence>
<evidence type="ECO:0000313" key="8">
    <source>
        <dbReference type="EMBL" id="AQT67202.1"/>
    </source>
</evidence>
<comment type="subcellular location">
    <subcellularLocation>
        <location evidence="1">Cell membrane</location>
        <topology evidence="1">Multi-pass membrane protein</topology>
    </subcellularLocation>
</comment>
<accession>A0A1U9NGZ6</accession>
<dbReference type="Proteomes" id="UP000189674">
    <property type="component" value="Chromosome"/>
</dbReference>
<evidence type="ECO:0000256" key="6">
    <source>
        <dbReference type="SAM" id="Phobius"/>
    </source>
</evidence>
<gene>
    <name evidence="8" type="ORF">STSP2_00345</name>
</gene>
<feature type="transmembrane region" description="Helical" evidence="6">
    <location>
        <begin position="44"/>
        <end position="64"/>
    </location>
</feature>
<keyword evidence="4 6" id="KW-1133">Transmembrane helix</keyword>
<feature type="transmembrane region" description="Helical" evidence="6">
    <location>
        <begin position="7"/>
        <end position="28"/>
    </location>
</feature>